<proteinExistence type="predicted"/>
<evidence type="ECO:0000313" key="3">
    <source>
        <dbReference type="EMBL" id="MCY1005148.1"/>
    </source>
</evidence>
<accession>A0A9X3ETF4</accession>
<keyword evidence="4" id="KW-1185">Reference proteome</keyword>
<keyword evidence="2" id="KW-0732">Signal</keyword>
<feature type="signal peptide" evidence="2">
    <location>
        <begin position="1"/>
        <end position="17"/>
    </location>
</feature>
<feature type="region of interest" description="Disordered" evidence="1">
    <location>
        <begin position="20"/>
        <end position="62"/>
    </location>
</feature>
<reference evidence="3" key="1">
    <citation type="submission" date="2022-11" db="EMBL/GenBank/DDBJ databases">
        <title>Minimal conservation of predation-associated metabolite biosynthetic gene clusters underscores biosynthetic potential of Myxococcota including descriptions for ten novel species: Archangium lansinium sp. nov., Myxococcus landrumus sp. nov., Nannocystis bai.</title>
        <authorList>
            <person name="Ahearne A."/>
            <person name="Stevens C."/>
            <person name="Phillips K."/>
        </authorList>
    </citation>
    <scope>NUCLEOTIDE SEQUENCE</scope>
    <source>
        <strain evidence="3">Na p29</strain>
    </source>
</reference>
<dbReference type="PROSITE" id="PS51257">
    <property type="entry name" value="PROKAR_LIPOPROTEIN"/>
    <property type="match status" value="1"/>
</dbReference>
<dbReference type="EMBL" id="JAPNKE010000002">
    <property type="protein sequence ID" value="MCY1005148.1"/>
    <property type="molecule type" value="Genomic_DNA"/>
</dbReference>
<dbReference type="Gene3D" id="2.130.10.10">
    <property type="entry name" value="YVTN repeat-like/Quinoprotein amine dehydrogenase"/>
    <property type="match status" value="1"/>
</dbReference>
<sequence>MTSLRSLLLVLPTLALACSKPDADTDGASSSSTSSSSSSSTSSPTTGLPDPTEESPTVTEGTPGCEDFVYLLDVTPLKADEAVEFVSVAALGPKTALALTADGRLFRPDDGGVFHPLALPADPALKRVERIDLDRWMVVGDGGVAHRSDDGGDTWVPVDLGTEAALRDVVFFNFIVDGELSLHGVAVGDGVIVRSADAGATWQPVALDPAATGSFRAVTGSPLVAVGDGGLAVHSVDAGLTWARVDTGTTEDLVRIAEVYDEAAVVTATGKVLHQAAKEVSFYPDDPAIPVLGLARVYDIFTALYDDGTLGGWPESSMLAEPTPVGAGARVVSRGSTVGALIAGEDGLLAFVTLTPKETCESPEI</sequence>
<feature type="compositionally biased region" description="Low complexity" evidence="1">
    <location>
        <begin position="29"/>
        <end position="46"/>
    </location>
</feature>
<evidence type="ECO:0000313" key="4">
    <source>
        <dbReference type="Proteomes" id="UP001150924"/>
    </source>
</evidence>
<dbReference type="SUPFAM" id="SSF110296">
    <property type="entry name" value="Oligoxyloglucan reducing end-specific cellobiohydrolase"/>
    <property type="match status" value="1"/>
</dbReference>
<protein>
    <recommendedName>
        <fullName evidence="5">Photosynthesis system II assembly factor Ycf48/Hcf136-like domain-containing protein</fullName>
    </recommendedName>
</protein>
<dbReference type="RefSeq" id="WP_267766782.1">
    <property type="nucleotide sequence ID" value="NZ_JAPNKE010000002.1"/>
</dbReference>
<feature type="chain" id="PRO_5040723959" description="Photosynthesis system II assembly factor Ycf48/Hcf136-like domain-containing protein" evidence="2">
    <location>
        <begin position="18"/>
        <end position="365"/>
    </location>
</feature>
<evidence type="ECO:0008006" key="5">
    <source>
        <dbReference type="Google" id="ProtNLM"/>
    </source>
</evidence>
<evidence type="ECO:0000256" key="1">
    <source>
        <dbReference type="SAM" id="MobiDB-lite"/>
    </source>
</evidence>
<dbReference type="InterPro" id="IPR015943">
    <property type="entry name" value="WD40/YVTN_repeat-like_dom_sf"/>
</dbReference>
<gene>
    <name evidence="3" type="ORF">OV079_06090</name>
</gene>
<comment type="caution">
    <text evidence="3">The sequence shown here is derived from an EMBL/GenBank/DDBJ whole genome shotgun (WGS) entry which is preliminary data.</text>
</comment>
<evidence type="ECO:0000256" key="2">
    <source>
        <dbReference type="SAM" id="SignalP"/>
    </source>
</evidence>
<dbReference type="Proteomes" id="UP001150924">
    <property type="component" value="Unassembled WGS sequence"/>
</dbReference>
<organism evidence="3 4">
    <name type="scientific">Nannocystis pusilla</name>
    <dbReference type="NCBI Taxonomy" id="889268"/>
    <lineage>
        <taxon>Bacteria</taxon>
        <taxon>Pseudomonadati</taxon>
        <taxon>Myxococcota</taxon>
        <taxon>Polyangia</taxon>
        <taxon>Nannocystales</taxon>
        <taxon>Nannocystaceae</taxon>
        <taxon>Nannocystis</taxon>
    </lineage>
</organism>
<name>A0A9X3ETF4_9BACT</name>
<dbReference type="AlphaFoldDB" id="A0A9X3ETF4"/>